<evidence type="ECO:0000256" key="3">
    <source>
        <dbReference type="ARBA" id="ARBA00022603"/>
    </source>
</evidence>
<dbReference type="Pfam" id="PF00590">
    <property type="entry name" value="TP_methylase"/>
    <property type="match status" value="1"/>
</dbReference>
<dbReference type="InterPro" id="IPR000878">
    <property type="entry name" value="4pyrrol_Mease"/>
</dbReference>
<evidence type="ECO:0000313" key="10">
    <source>
        <dbReference type="EMBL" id="TWI84078.1"/>
    </source>
</evidence>
<organism evidence="10 11">
    <name type="scientific">Chitinophaga japonensis</name>
    <name type="common">Flexibacter japonensis</name>
    <dbReference type="NCBI Taxonomy" id="104662"/>
    <lineage>
        <taxon>Bacteria</taxon>
        <taxon>Pseudomonadati</taxon>
        <taxon>Bacteroidota</taxon>
        <taxon>Chitinophagia</taxon>
        <taxon>Chitinophagales</taxon>
        <taxon>Chitinophagaceae</taxon>
        <taxon>Chitinophaga</taxon>
    </lineage>
</organism>
<dbReference type="PANTHER" id="PTHR45790:SF3">
    <property type="entry name" value="S-ADENOSYL-L-METHIONINE-DEPENDENT UROPORPHYRINOGEN III METHYLTRANSFERASE, CHLOROPLASTIC"/>
    <property type="match status" value="1"/>
</dbReference>
<dbReference type="Proteomes" id="UP000316778">
    <property type="component" value="Unassembled WGS sequence"/>
</dbReference>
<keyword evidence="5" id="KW-0949">S-adenosyl-L-methionine</keyword>
<dbReference type="NCBIfam" id="NF004790">
    <property type="entry name" value="PRK06136.1"/>
    <property type="match status" value="1"/>
</dbReference>
<evidence type="ECO:0000256" key="2">
    <source>
        <dbReference type="ARBA" id="ARBA00012162"/>
    </source>
</evidence>
<dbReference type="GO" id="GO:0019354">
    <property type="term" value="P:siroheme biosynthetic process"/>
    <property type="evidence" value="ECO:0007669"/>
    <property type="project" value="InterPro"/>
</dbReference>
<dbReference type="InterPro" id="IPR035996">
    <property type="entry name" value="4pyrrol_Methylase_sf"/>
</dbReference>
<comment type="similarity">
    <text evidence="1 8">Belongs to the precorrin methyltransferase family.</text>
</comment>
<evidence type="ECO:0000313" key="11">
    <source>
        <dbReference type="Proteomes" id="UP000316778"/>
    </source>
</evidence>
<comment type="caution">
    <text evidence="10">The sequence shown here is derived from an EMBL/GenBank/DDBJ whole genome shotgun (WGS) entry which is preliminary data.</text>
</comment>
<evidence type="ECO:0000259" key="9">
    <source>
        <dbReference type="Pfam" id="PF00590"/>
    </source>
</evidence>
<dbReference type="AlphaFoldDB" id="A0A562SSJ6"/>
<keyword evidence="4 8" id="KW-0808">Transferase</keyword>
<evidence type="ECO:0000256" key="5">
    <source>
        <dbReference type="ARBA" id="ARBA00022691"/>
    </source>
</evidence>
<proteinExistence type="inferred from homology"/>
<dbReference type="InterPro" id="IPR006366">
    <property type="entry name" value="CobA/CysG_C"/>
</dbReference>
<dbReference type="Gene3D" id="3.30.950.10">
    <property type="entry name" value="Methyltransferase, Cobalt-precorrin-4 Transmethylase, Domain 2"/>
    <property type="match status" value="1"/>
</dbReference>
<dbReference type="RefSeq" id="WP_145717611.1">
    <property type="nucleotide sequence ID" value="NZ_BAAAFY010000002.1"/>
</dbReference>
<dbReference type="NCBIfam" id="TIGR01469">
    <property type="entry name" value="cobA_cysG_Cterm"/>
    <property type="match status" value="1"/>
</dbReference>
<gene>
    <name evidence="10" type="ORF">LX66_4440</name>
</gene>
<dbReference type="EC" id="2.1.1.107" evidence="2"/>
<feature type="domain" description="Tetrapyrrole methylase" evidence="9">
    <location>
        <begin position="6"/>
        <end position="214"/>
    </location>
</feature>
<protein>
    <recommendedName>
        <fullName evidence="2">uroporphyrinogen-III C-methyltransferase</fullName>
        <ecNumber evidence="2">2.1.1.107</ecNumber>
    </recommendedName>
</protein>
<evidence type="ECO:0000256" key="7">
    <source>
        <dbReference type="ARBA" id="ARBA00025705"/>
    </source>
</evidence>
<dbReference type="EMBL" id="VLLG01000005">
    <property type="protein sequence ID" value="TWI84078.1"/>
    <property type="molecule type" value="Genomic_DNA"/>
</dbReference>
<name>A0A562SSJ6_CHIJA</name>
<dbReference type="InterPro" id="IPR014777">
    <property type="entry name" value="4pyrrole_Mease_sub1"/>
</dbReference>
<dbReference type="FunFam" id="3.40.1010.10:FF:000001">
    <property type="entry name" value="Siroheme synthase"/>
    <property type="match status" value="1"/>
</dbReference>
<dbReference type="Gene3D" id="3.40.1010.10">
    <property type="entry name" value="Cobalt-precorrin-4 Transmethylase, Domain 1"/>
    <property type="match status" value="1"/>
</dbReference>
<dbReference type="InterPro" id="IPR014776">
    <property type="entry name" value="4pyrrole_Mease_sub2"/>
</dbReference>
<dbReference type="CDD" id="cd11642">
    <property type="entry name" value="SUMT"/>
    <property type="match status" value="1"/>
</dbReference>
<evidence type="ECO:0000256" key="6">
    <source>
        <dbReference type="ARBA" id="ARBA00023244"/>
    </source>
</evidence>
<dbReference type="SUPFAM" id="SSF53790">
    <property type="entry name" value="Tetrapyrrole methylase"/>
    <property type="match status" value="1"/>
</dbReference>
<evidence type="ECO:0000256" key="4">
    <source>
        <dbReference type="ARBA" id="ARBA00022679"/>
    </source>
</evidence>
<keyword evidence="6" id="KW-0627">Porphyrin biosynthesis</keyword>
<reference evidence="10 11" key="1">
    <citation type="journal article" date="2013" name="Stand. Genomic Sci.">
        <title>Genomic Encyclopedia of Type Strains, Phase I: The one thousand microbial genomes (KMG-I) project.</title>
        <authorList>
            <person name="Kyrpides N.C."/>
            <person name="Woyke T."/>
            <person name="Eisen J.A."/>
            <person name="Garrity G."/>
            <person name="Lilburn T.G."/>
            <person name="Beck B.J."/>
            <person name="Whitman W.B."/>
            <person name="Hugenholtz P."/>
            <person name="Klenk H.P."/>
        </authorList>
    </citation>
    <scope>NUCLEOTIDE SEQUENCE [LARGE SCALE GENOMIC DNA]</scope>
    <source>
        <strain evidence="10 11">DSM 13484</strain>
    </source>
</reference>
<evidence type="ECO:0000256" key="8">
    <source>
        <dbReference type="RuleBase" id="RU003960"/>
    </source>
</evidence>
<dbReference type="OrthoDB" id="9815856at2"/>
<sequence>MPNPLLSLVGAGPGDPELITLKAIRTIGRANVILYDALVNEALLEYAAPDAIVRFTGKRYGCHTLSQQEINRLIVSDALAYGHVVRLKGGDPFIFGRAAEEIDAARQAGIPVSIVPGISSALAVPAGQWIPLTTRGVAESFWVTTGTTRSGGISEDVQLAAQSSATVVILMAMSRLEAIMDIFMQCGKGDTPAAIIQDGTTFKEKMVSGTVKDITFKARHAGLANPAVIVVGEVVRLYAGQLPAHVQVLTGNMNHQTLYEEKQAGL</sequence>
<dbReference type="InterPro" id="IPR003043">
    <property type="entry name" value="Uropor_MeTrfase_CS"/>
</dbReference>
<dbReference type="PANTHER" id="PTHR45790">
    <property type="entry name" value="SIROHEME SYNTHASE-RELATED"/>
    <property type="match status" value="1"/>
</dbReference>
<dbReference type="GO" id="GO:0032259">
    <property type="term" value="P:methylation"/>
    <property type="evidence" value="ECO:0007669"/>
    <property type="project" value="UniProtKB-KW"/>
</dbReference>
<dbReference type="PROSITE" id="PS00839">
    <property type="entry name" value="SUMT_1"/>
    <property type="match status" value="1"/>
</dbReference>
<comment type="pathway">
    <text evidence="7">Porphyrin-containing compound metabolism; siroheme biosynthesis; precorrin-2 from uroporphyrinogen III: step 1/1.</text>
</comment>
<dbReference type="InterPro" id="IPR050161">
    <property type="entry name" value="Siro_Cobalamin_biosynth"/>
</dbReference>
<dbReference type="PROSITE" id="PS00840">
    <property type="entry name" value="SUMT_2"/>
    <property type="match status" value="1"/>
</dbReference>
<keyword evidence="3 8" id="KW-0489">Methyltransferase</keyword>
<evidence type="ECO:0000256" key="1">
    <source>
        <dbReference type="ARBA" id="ARBA00005879"/>
    </source>
</evidence>
<dbReference type="GO" id="GO:0004851">
    <property type="term" value="F:uroporphyrin-III C-methyltransferase activity"/>
    <property type="evidence" value="ECO:0007669"/>
    <property type="project" value="UniProtKB-EC"/>
</dbReference>
<keyword evidence="11" id="KW-1185">Reference proteome</keyword>
<accession>A0A562SSJ6</accession>